<evidence type="ECO:0000256" key="1">
    <source>
        <dbReference type="SAM" id="MobiDB-lite"/>
    </source>
</evidence>
<keyword evidence="3" id="KW-1185">Reference proteome</keyword>
<feature type="compositionally biased region" description="Acidic residues" evidence="1">
    <location>
        <begin position="601"/>
        <end position="614"/>
    </location>
</feature>
<organism evidence="2 3">
    <name type="scientific">Setomelanomma holmii</name>
    <dbReference type="NCBI Taxonomy" id="210430"/>
    <lineage>
        <taxon>Eukaryota</taxon>
        <taxon>Fungi</taxon>
        <taxon>Dikarya</taxon>
        <taxon>Ascomycota</taxon>
        <taxon>Pezizomycotina</taxon>
        <taxon>Dothideomycetes</taxon>
        <taxon>Pleosporomycetidae</taxon>
        <taxon>Pleosporales</taxon>
        <taxon>Pleosporineae</taxon>
        <taxon>Phaeosphaeriaceae</taxon>
        <taxon>Setomelanomma</taxon>
    </lineage>
</organism>
<evidence type="ECO:0000313" key="2">
    <source>
        <dbReference type="EMBL" id="KAF2028887.1"/>
    </source>
</evidence>
<dbReference type="EMBL" id="ML978207">
    <property type="protein sequence ID" value="KAF2028887.1"/>
    <property type="molecule type" value="Genomic_DNA"/>
</dbReference>
<dbReference type="OrthoDB" id="3791649at2759"/>
<feature type="region of interest" description="Disordered" evidence="1">
    <location>
        <begin position="593"/>
        <end position="619"/>
    </location>
</feature>
<comment type="caution">
    <text evidence="2">The sequence shown here is derived from an EMBL/GenBank/DDBJ whole genome shotgun (WGS) entry which is preliminary data.</text>
</comment>
<name>A0A9P4H7C3_9PLEO</name>
<accession>A0A9P4H7C3</accession>
<evidence type="ECO:0000313" key="3">
    <source>
        <dbReference type="Proteomes" id="UP000799777"/>
    </source>
</evidence>
<reference evidence="2" key="1">
    <citation type="journal article" date="2020" name="Stud. Mycol.">
        <title>101 Dothideomycetes genomes: a test case for predicting lifestyles and emergence of pathogens.</title>
        <authorList>
            <person name="Haridas S."/>
            <person name="Albert R."/>
            <person name="Binder M."/>
            <person name="Bloem J."/>
            <person name="Labutti K."/>
            <person name="Salamov A."/>
            <person name="Andreopoulos B."/>
            <person name="Baker S."/>
            <person name="Barry K."/>
            <person name="Bills G."/>
            <person name="Bluhm B."/>
            <person name="Cannon C."/>
            <person name="Castanera R."/>
            <person name="Culley D."/>
            <person name="Daum C."/>
            <person name="Ezra D."/>
            <person name="Gonzalez J."/>
            <person name="Henrissat B."/>
            <person name="Kuo A."/>
            <person name="Liang C."/>
            <person name="Lipzen A."/>
            <person name="Lutzoni F."/>
            <person name="Magnuson J."/>
            <person name="Mondo S."/>
            <person name="Nolan M."/>
            <person name="Ohm R."/>
            <person name="Pangilinan J."/>
            <person name="Park H.-J."/>
            <person name="Ramirez L."/>
            <person name="Alfaro M."/>
            <person name="Sun H."/>
            <person name="Tritt A."/>
            <person name="Yoshinaga Y."/>
            <person name="Zwiers L.-H."/>
            <person name="Turgeon B."/>
            <person name="Goodwin S."/>
            <person name="Spatafora J."/>
            <person name="Crous P."/>
            <person name="Grigoriev I."/>
        </authorList>
    </citation>
    <scope>NUCLEOTIDE SEQUENCE</scope>
    <source>
        <strain evidence="2">CBS 110217</strain>
    </source>
</reference>
<protein>
    <submittedName>
        <fullName evidence="2">Uncharacterized protein</fullName>
    </submittedName>
</protein>
<sequence>MGNVHVFSIALPAQICPWTLSYPQASGTLDAGAAMGIDWSTVPDICQEDAIAYELRAPWTPNPMRFSDMVKKYKAVHGREYSPEGMRKKFGRANKAILEATGIYFVGSSLGLKDHSIPSDSMMMDELRDAGVDLKIVTKPKKAANHSDRTSSMYRVPGKIVHLVIQQPGIRGYLERIVPRKALEDSGVNCDRVAPPDHIISCSAATFDRWYSCIAFGNRRTLPKRLYKVKRMADESYAHQDEGVAPITIQTLLETYEFSQQMGSKAVSDMIIDTYLKVLRNEKSISTRYQHGDICSDDPEDVICFFDLHLDDISHFWKCTQAGDPLRSLITNLLTHKIGVDGEQDSFAPPGCSALEAAKQYKALTGCHQRYDIMKDFALALDRNGICSSYHNHNVEEKCYKNTSPSALSLQIDHQKPIALTVFIKDVGHDIVNETGIALNLERLRDEKIDWDWERLRSIKAWVLVSMKGPQVRSIRPVYFHHDETDEFGRYPSHRGFGKAEWEEPTIDHDEVWRPSGTAHKDRPDIFVNKVVEGIHVGKLLHHWDYMPRAGIGNKKEELWYYVFSLYKQDLLVGNSMEAAMKGIFRDHGMDQEGNPMVREYDEDDDGFAEDDSLDAGPDDKLVIEIPT</sequence>
<proteinExistence type="predicted"/>
<gene>
    <name evidence="2" type="ORF">EK21DRAFT_68816</name>
</gene>
<dbReference type="AlphaFoldDB" id="A0A9P4H7C3"/>
<dbReference type="Proteomes" id="UP000799777">
    <property type="component" value="Unassembled WGS sequence"/>
</dbReference>